<reference evidence="1" key="1">
    <citation type="submission" date="2021-05" db="EMBL/GenBank/DDBJ databases">
        <authorList>
            <person name="Alioto T."/>
            <person name="Alioto T."/>
            <person name="Gomez Garrido J."/>
        </authorList>
    </citation>
    <scope>NUCLEOTIDE SEQUENCE</scope>
</reference>
<evidence type="ECO:0000313" key="1">
    <source>
        <dbReference type="EMBL" id="CAG6597745.1"/>
    </source>
</evidence>
<name>A0A8D8PDQ1_CULPI</name>
<dbReference type="EMBL" id="HBUE01339685">
    <property type="protein sequence ID" value="CAG6597745.1"/>
    <property type="molecule type" value="Transcribed_RNA"/>
</dbReference>
<protein>
    <submittedName>
        <fullName evidence="1">(northern house mosquito) hypothetical protein</fullName>
    </submittedName>
</protein>
<dbReference type="AlphaFoldDB" id="A0A8D8PDQ1"/>
<proteinExistence type="predicted"/>
<dbReference type="EMBL" id="HBUE01232827">
    <property type="protein sequence ID" value="CAG6545582.1"/>
    <property type="molecule type" value="Transcribed_RNA"/>
</dbReference>
<dbReference type="EMBL" id="HBUE01232826">
    <property type="protein sequence ID" value="CAG6545581.1"/>
    <property type="molecule type" value="Transcribed_RNA"/>
</dbReference>
<sequence length="124" mass="14727">MRASSCTCLLFFSVNVFIYSKIFLTTSLQFCRSVRNTQSVRVIRAQISCRNRKQTNKKHEVFSHLKRLFRESRARVALLRCTYIFGNKSVKRRRICGKNEKTMGKYILTETYKTDFMLLLLLRL</sequence>
<organism evidence="1">
    <name type="scientific">Culex pipiens</name>
    <name type="common">House mosquito</name>
    <dbReference type="NCBI Taxonomy" id="7175"/>
    <lineage>
        <taxon>Eukaryota</taxon>
        <taxon>Metazoa</taxon>
        <taxon>Ecdysozoa</taxon>
        <taxon>Arthropoda</taxon>
        <taxon>Hexapoda</taxon>
        <taxon>Insecta</taxon>
        <taxon>Pterygota</taxon>
        <taxon>Neoptera</taxon>
        <taxon>Endopterygota</taxon>
        <taxon>Diptera</taxon>
        <taxon>Nematocera</taxon>
        <taxon>Culicoidea</taxon>
        <taxon>Culicidae</taxon>
        <taxon>Culicinae</taxon>
        <taxon>Culicini</taxon>
        <taxon>Culex</taxon>
        <taxon>Culex</taxon>
    </lineage>
</organism>
<accession>A0A8D8PDQ1</accession>
<dbReference type="EMBL" id="HBUE01339684">
    <property type="protein sequence ID" value="CAG6597744.1"/>
    <property type="molecule type" value="Transcribed_RNA"/>
</dbReference>